<keyword evidence="2" id="KW-0813">Transport</keyword>
<evidence type="ECO:0000256" key="4">
    <source>
        <dbReference type="ARBA" id="ARBA00022737"/>
    </source>
</evidence>
<accession>B8AJ90</accession>
<dbReference type="GO" id="GO:0016887">
    <property type="term" value="F:ATP hydrolysis activity"/>
    <property type="evidence" value="ECO:0007669"/>
    <property type="project" value="InterPro"/>
</dbReference>
<dbReference type="Gene3D" id="1.20.1560.10">
    <property type="entry name" value="ABC transporter type 1, transmembrane domain"/>
    <property type="match status" value="1"/>
</dbReference>
<dbReference type="GO" id="GO:0005524">
    <property type="term" value="F:ATP binding"/>
    <property type="evidence" value="ECO:0007669"/>
    <property type="project" value="InterPro"/>
</dbReference>
<name>B8AJ90_ORYSI</name>
<keyword evidence="11" id="KW-1185">Reference proteome</keyword>
<dbReference type="FunFam" id="3.40.50.300:FF:002845">
    <property type="entry name" value="ATP-binding cassette subfamily B member 5"/>
    <property type="match status" value="1"/>
</dbReference>
<dbReference type="HOGENOM" id="CLU_738487_0_0_1"/>
<evidence type="ECO:0000256" key="6">
    <source>
        <dbReference type="ARBA" id="ARBA00023136"/>
    </source>
</evidence>
<reference evidence="10 11" key="1">
    <citation type="journal article" date="2005" name="PLoS Biol.">
        <title>The genomes of Oryza sativa: a history of duplications.</title>
        <authorList>
            <person name="Yu J."/>
            <person name="Wang J."/>
            <person name="Lin W."/>
            <person name="Li S."/>
            <person name="Li H."/>
            <person name="Zhou J."/>
            <person name="Ni P."/>
            <person name="Dong W."/>
            <person name="Hu S."/>
            <person name="Zeng C."/>
            <person name="Zhang J."/>
            <person name="Zhang Y."/>
            <person name="Li R."/>
            <person name="Xu Z."/>
            <person name="Li S."/>
            <person name="Li X."/>
            <person name="Zheng H."/>
            <person name="Cong L."/>
            <person name="Lin L."/>
            <person name="Yin J."/>
            <person name="Geng J."/>
            <person name="Li G."/>
            <person name="Shi J."/>
            <person name="Liu J."/>
            <person name="Lv H."/>
            <person name="Li J."/>
            <person name="Wang J."/>
            <person name="Deng Y."/>
            <person name="Ran L."/>
            <person name="Shi X."/>
            <person name="Wang X."/>
            <person name="Wu Q."/>
            <person name="Li C."/>
            <person name="Ren X."/>
            <person name="Wang J."/>
            <person name="Wang X."/>
            <person name="Li D."/>
            <person name="Liu D."/>
            <person name="Zhang X."/>
            <person name="Ji Z."/>
            <person name="Zhao W."/>
            <person name="Sun Y."/>
            <person name="Zhang Z."/>
            <person name="Bao J."/>
            <person name="Han Y."/>
            <person name="Dong L."/>
            <person name="Ji J."/>
            <person name="Chen P."/>
            <person name="Wu S."/>
            <person name="Liu J."/>
            <person name="Xiao Y."/>
            <person name="Bu D."/>
            <person name="Tan J."/>
            <person name="Yang L."/>
            <person name="Ye C."/>
            <person name="Zhang J."/>
            <person name="Xu J."/>
            <person name="Zhou Y."/>
            <person name="Yu Y."/>
            <person name="Zhang B."/>
            <person name="Zhuang S."/>
            <person name="Wei H."/>
            <person name="Liu B."/>
            <person name="Lei M."/>
            <person name="Yu H."/>
            <person name="Li Y."/>
            <person name="Xu H."/>
            <person name="Wei S."/>
            <person name="He X."/>
            <person name="Fang L."/>
            <person name="Zhang Z."/>
            <person name="Zhang Y."/>
            <person name="Huang X."/>
            <person name="Su Z."/>
            <person name="Tong W."/>
            <person name="Li J."/>
            <person name="Tong Z."/>
            <person name="Li S."/>
            <person name="Ye J."/>
            <person name="Wang L."/>
            <person name="Fang L."/>
            <person name="Lei T."/>
            <person name="Chen C."/>
            <person name="Chen H."/>
            <person name="Xu Z."/>
            <person name="Li H."/>
            <person name="Huang H."/>
            <person name="Zhang F."/>
            <person name="Xu H."/>
            <person name="Li N."/>
            <person name="Zhao C."/>
            <person name="Li S."/>
            <person name="Dong L."/>
            <person name="Huang Y."/>
            <person name="Li L."/>
            <person name="Xi Y."/>
            <person name="Qi Q."/>
            <person name="Li W."/>
            <person name="Zhang B."/>
            <person name="Hu W."/>
            <person name="Zhang Y."/>
            <person name="Tian X."/>
            <person name="Jiao Y."/>
            <person name="Liang X."/>
            <person name="Jin J."/>
            <person name="Gao L."/>
            <person name="Zheng W."/>
            <person name="Hao B."/>
            <person name="Liu S."/>
            <person name="Wang W."/>
            <person name="Yuan L."/>
            <person name="Cao M."/>
            <person name="McDermott J."/>
            <person name="Samudrala R."/>
            <person name="Wang J."/>
            <person name="Wong G.K."/>
            <person name="Yang H."/>
        </authorList>
    </citation>
    <scope>NUCLEOTIDE SEQUENCE [LARGE SCALE GENOMIC DNA]</scope>
    <source>
        <strain evidence="11">cv. 93-11</strain>
    </source>
</reference>
<dbReference type="Pfam" id="PF00664">
    <property type="entry name" value="ABC_membrane"/>
    <property type="match status" value="1"/>
</dbReference>
<dbReference type="EMBL" id="CM000127">
    <property type="protein sequence ID" value="EEC72651.1"/>
    <property type="molecule type" value="Genomic_DNA"/>
</dbReference>
<dbReference type="STRING" id="39946.B8AJ90"/>
<dbReference type="InterPro" id="IPR011527">
    <property type="entry name" value="ABC1_TM_dom"/>
</dbReference>
<evidence type="ECO:0000313" key="11">
    <source>
        <dbReference type="Proteomes" id="UP000007015"/>
    </source>
</evidence>
<dbReference type="SUPFAM" id="SSF90123">
    <property type="entry name" value="ABC transporter transmembrane region"/>
    <property type="match status" value="1"/>
</dbReference>
<dbReference type="InterPro" id="IPR027417">
    <property type="entry name" value="P-loop_NTPase"/>
</dbReference>
<evidence type="ECO:0000256" key="8">
    <source>
        <dbReference type="SAM" id="Phobius"/>
    </source>
</evidence>
<organism evidence="10 11">
    <name type="scientific">Oryza sativa subsp. indica</name>
    <name type="common">Rice</name>
    <dbReference type="NCBI Taxonomy" id="39946"/>
    <lineage>
        <taxon>Eukaryota</taxon>
        <taxon>Viridiplantae</taxon>
        <taxon>Streptophyta</taxon>
        <taxon>Embryophyta</taxon>
        <taxon>Tracheophyta</taxon>
        <taxon>Spermatophyta</taxon>
        <taxon>Magnoliopsida</taxon>
        <taxon>Liliopsida</taxon>
        <taxon>Poales</taxon>
        <taxon>Poaceae</taxon>
        <taxon>BOP clade</taxon>
        <taxon>Oryzoideae</taxon>
        <taxon>Oryzeae</taxon>
        <taxon>Oryzinae</taxon>
        <taxon>Oryza</taxon>
        <taxon>Oryza sativa</taxon>
    </lineage>
</organism>
<dbReference type="PANTHER" id="PTHR45136:SF2">
    <property type="entry name" value="ABC TRANSPORTER DOMAIN-CONTAINING PROTEIN"/>
    <property type="match status" value="1"/>
</dbReference>
<dbReference type="Gramene" id="BGIOSGA006985-TA">
    <property type="protein sequence ID" value="BGIOSGA006985-PA"/>
    <property type="gene ID" value="BGIOSGA006985"/>
</dbReference>
<evidence type="ECO:0000256" key="1">
    <source>
        <dbReference type="ARBA" id="ARBA00007577"/>
    </source>
</evidence>
<keyword evidence="3 8" id="KW-0812">Transmembrane</keyword>
<gene>
    <name evidence="10" type="ORF">OsI_06176</name>
</gene>
<proteinExistence type="inferred from homology"/>
<dbReference type="GO" id="GO:0016020">
    <property type="term" value="C:membrane"/>
    <property type="evidence" value="ECO:0007669"/>
    <property type="project" value="InterPro"/>
</dbReference>
<evidence type="ECO:0000256" key="2">
    <source>
        <dbReference type="ARBA" id="ARBA00022448"/>
    </source>
</evidence>
<comment type="similarity">
    <text evidence="1">Belongs to the ABC transporter superfamily. ABCB family. Multidrug resistance exporter (TC 3.A.1.201) subfamily.</text>
</comment>
<dbReference type="SUPFAM" id="SSF52540">
    <property type="entry name" value="P-loop containing nucleoside triphosphate hydrolases"/>
    <property type="match status" value="1"/>
</dbReference>
<dbReference type="InterPro" id="IPR036640">
    <property type="entry name" value="ABC1_TM_sf"/>
</dbReference>
<keyword evidence="4" id="KW-0677">Repeat</keyword>
<evidence type="ECO:0000256" key="7">
    <source>
        <dbReference type="ARBA" id="ARBA00023180"/>
    </source>
</evidence>
<keyword evidence="7" id="KW-0325">Glycoprotein</keyword>
<dbReference type="AlphaFoldDB" id="B8AJ90"/>
<dbReference type="InterPro" id="IPR003439">
    <property type="entry name" value="ABC_transporter-like_ATP-bd"/>
</dbReference>
<evidence type="ECO:0000256" key="5">
    <source>
        <dbReference type="ARBA" id="ARBA00022989"/>
    </source>
</evidence>
<keyword evidence="5 8" id="KW-1133">Transmembrane helix</keyword>
<evidence type="ECO:0000256" key="3">
    <source>
        <dbReference type="ARBA" id="ARBA00022692"/>
    </source>
</evidence>
<dbReference type="Gene3D" id="3.40.50.300">
    <property type="entry name" value="P-loop containing nucleotide triphosphate hydrolases"/>
    <property type="match status" value="1"/>
</dbReference>
<dbReference type="Proteomes" id="UP000007015">
    <property type="component" value="Chromosome 2"/>
</dbReference>
<dbReference type="Pfam" id="PF00005">
    <property type="entry name" value="ABC_tran"/>
    <property type="match status" value="1"/>
</dbReference>
<sequence length="375" mass="41917">MSGGQKQRIAIARAILKSPKILLLDEATSALDTESERIVQEALDMASMGRTTIIIAHRLSTIRNADIIVVMQSGEVMELGPHDELIANENGLYSSLVHLQQTRDSNEIDQICVTGSTSAVEQSNIHIMTRRFSTVSRSNSARSLGDARDADNTKKQKLPHYNFGAMGEYLTKRIKEQMLAKILTFEIGWFDHDKNSSGALCSQLAKDANIVRSLVGDQMALMIETISTILIGYTMGLIIAWRLALFMIVMQPPIIVCFYVRRVLFKSMSEKSKYAQAKSSKLAAEAVSNLQTLKERVYPQVQLHAEQDEQFDGFDCERKEALAYTMTLPGAQAANLLQMTPFAWRATPEVQQRLAEGGEFVCETDFVLALYRRRA</sequence>
<dbReference type="GO" id="GO:0140359">
    <property type="term" value="F:ABC-type transporter activity"/>
    <property type="evidence" value="ECO:0007669"/>
    <property type="project" value="InterPro"/>
</dbReference>
<evidence type="ECO:0000313" key="10">
    <source>
        <dbReference type="EMBL" id="EEC72651.1"/>
    </source>
</evidence>
<evidence type="ECO:0000259" key="9">
    <source>
        <dbReference type="PROSITE" id="PS50929"/>
    </source>
</evidence>
<keyword evidence="6 8" id="KW-0472">Membrane</keyword>
<feature type="domain" description="ABC transmembrane type-1" evidence="9">
    <location>
        <begin position="161"/>
        <end position="294"/>
    </location>
</feature>
<feature type="transmembrane region" description="Helical" evidence="8">
    <location>
        <begin position="245"/>
        <end position="264"/>
    </location>
</feature>
<dbReference type="PANTHER" id="PTHR45136">
    <property type="entry name" value="ABC TRANSPORTER DOMAIN-CONTAINING PROTEIN"/>
    <property type="match status" value="1"/>
</dbReference>
<dbReference type="PROSITE" id="PS50929">
    <property type="entry name" value="ABC_TM1F"/>
    <property type="match status" value="1"/>
</dbReference>
<protein>
    <recommendedName>
        <fullName evidence="9">ABC transmembrane type-1 domain-containing protein</fullName>
    </recommendedName>
</protein>